<dbReference type="InterPro" id="IPR016054">
    <property type="entry name" value="LY6_UPA_recep-like"/>
</dbReference>
<proteinExistence type="predicted"/>
<name>A0A9N9SCS8_PHACE</name>
<organism evidence="5 6">
    <name type="scientific">Phaedon cochleariae</name>
    <name type="common">Mustard beetle</name>
    <dbReference type="NCBI Taxonomy" id="80249"/>
    <lineage>
        <taxon>Eukaryota</taxon>
        <taxon>Metazoa</taxon>
        <taxon>Ecdysozoa</taxon>
        <taxon>Arthropoda</taxon>
        <taxon>Hexapoda</taxon>
        <taxon>Insecta</taxon>
        <taxon>Pterygota</taxon>
        <taxon>Neoptera</taxon>
        <taxon>Endopterygota</taxon>
        <taxon>Coleoptera</taxon>
        <taxon>Polyphaga</taxon>
        <taxon>Cucujiformia</taxon>
        <taxon>Chrysomeloidea</taxon>
        <taxon>Chrysomelidae</taxon>
        <taxon>Chrysomelinae</taxon>
        <taxon>Chrysomelini</taxon>
        <taxon>Phaedon</taxon>
    </lineage>
</organism>
<evidence type="ECO:0000259" key="4">
    <source>
        <dbReference type="Pfam" id="PF00021"/>
    </source>
</evidence>
<dbReference type="AlphaFoldDB" id="A0A9N9SCS8"/>
<dbReference type="EMBL" id="OU896707">
    <property type="protein sequence ID" value="CAG9812645.1"/>
    <property type="molecule type" value="Genomic_DNA"/>
</dbReference>
<dbReference type="Pfam" id="PF00021">
    <property type="entry name" value="UPAR_LY6"/>
    <property type="match status" value="1"/>
</dbReference>
<reference evidence="5" key="1">
    <citation type="submission" date="2022-01" db="EMBL/GenBank/DDBJ databases">
        <authorList>
            <person name="King R."/>
        </authorList>
    </citation>
    <scope>NUCLEOTIDE SEQUENCE</scope>
</reference>
<dbReference type="SUPFAM" id="SSF57302">
    <property type="entry name" value="Snake toxin-like"/>
    <property type="match status" value="1"/>
</dbReference>
<evidence type="ECO:0000256" key="1">
    <source>
        <dbReference type="ARBA" id="ARBA00022729"/>
    </source>
</evidence>
<dbReference type="Proteomes" id="UP001153737">
    <property type="component" value="Chromosome 1"/>
</dbReference>
<accession>A0A9N9SCS8</accession>
<evidence type="ECO:0000313" key="5">
    <source>
        <dbReference type="EMBL" id="CAG9812645.1"/>
    </source>
</evidence>
<evidence type="ECO:0000313" key="6">
    <source>
        <dbReference type="Proteomes" id="UP001153737"/>
    </source>
</evidence>
<gene>
    <name evidence="5" type="ORF">PHAECO_LOCUS1047</name>
</gene>
<feature type="signal peptide" evidence="3">
    <location>
        <begin position="1"/>
        <end position="21"/>
    </location>
</feature>
<dbReference type="PANTHER" id="PTHR10036">
    <property type="entry name" value="CD59 GLYCOPROTEIN"/>
    <property type="match status" value="1"/>
</dbReference>
<keyword evidence="2" id="KW-1015">Disulfide bond</keyword>
<feature type="domain" description="UPAR/Ly6" evidence="4">
    <location>
        <begin position="20"/>
        <end position="106"/>
    </location>
</feature>
<evidence type="ECO:0000256" key="2">
    <source>
        <dbReference type="ARBA" id="ARBA00023157"/>
    </source>
</evidence>
<feature type="chain" id="PRO_5040324987" description="UPAR/Ly6 domain-containing protein" evidence="3">
    <location>
        <begin position="22"/>
        <end position="132"/>
    </location>
</feature>
<keyword evidence="1 3" id="KW-0732">Signal</keyword>
<dbReference type="InterPro" id="IPR045860">
    <property type="entry name" value="Snake_toxin-like_sf"/>
</dbReference>
<evidence type="ECO:0000256" key="3">
    <source>
        <dbReference type="SAM" id="SignalP"/>
    </source>
</evidence>
<keyword evidence="6" id="KW-1185">Reference proteome</keyword>
<protein>
    <recommendedName>
        <fullName evidence="4">UPAR/Ly6 domain-containing protein</fullName>
    </recommendedName>
</protein>
<dbReference type="Gene3D" id="2.10.60.10">
    <property type="entry name" value="CD59"/>
    <property type="match status" value="1"/>
</dbReference>
<sequence>MDLLVFFASVVFCVFIDAGNALRCYQCFADGEEYCDSQKVECPTNLPGYCGNLVGTYSGKRYHHQGCLRVNNCDIAADDFRKFLKLSKNDLFVVDCSSCATDYCNSTNNLYSHTSTGSLLGCLLLAIHHSIV</sequence>
<reference evidence="5" key="2">
    <citation type="submission" date="2022-10" db="EMBL/GenBank/DDBJ databases">
        <authorList>
            <consortium name="ENA_rothamsted_submissions"/>
            <consortium name="culmorum"/>
            <person name="King R."/>
        </authorList>
    </citation>
    <scope>NUCLEOTIDE SEQUENCE</scope>
</reference>